<dbReference type="Pfam" id="PF00535">
    <property type="entry name" value="Glycos_transf_2"/>
    <property type="match status" value="1"/>
</dbReference>
<name>A0ABR8C9U2_9CYAN</name>
<feature type="domain" description="Glycosyltransferase 2-like" evidence="1">
    <location>
        <begin position="8"/>
        <end position="110"/>
    </location>
</feature>
<sequence>MNNLPFFSILVPTYNQCQYLGEALDSLINQTDNDWEAIIVNDGSTDNTANVLEIYAQKDSRFKVINKENGGTGSALNLALNHAKGEWVCWLSSDDLFEIDKLAIHREWIYKKTTHKFFFSNFQQLVGTTGKIINLNPNFGKSIPPIEFQIIEMLRRNYVAGNSICINREAWLNTGYFNEELKYAQDYDMWLRLMIKYRALFIPEFTYLQRIYPEQESQRFSDFCLYDSARSSIQVLNNHDIEDLIPAVNLDNNILLEKAINIACEVMFDPSAFTYRIGFHPLLILKIQQFINKFSIDNNNINTIFSKKLDKSNQKFKNTLQEFWGKLFKKSTYDDISFISDKKLILSFVKLAENYYWWLQYIEPDLQKPVFTYIQRFCNYDIPIYINNDGFQSTLQQLVEFNELKNQRRYMDLIKKNCLTPLTYSFTEKIFFLEKCNVSLDYISKKIICNYGKSKGSMFIAWVYFFRFVRLFKQGSLYYRFQGYLNYRIHLNKR</sequence>
<gene>
    <name evidence="2" type="ORF">H6G05_11140</name>
</gene>
<dbReference type="InterPro" id="IPR001173">
    <property type="entry name" value="Glyco_trans_2-like"/>
</dbReference>
<dbReference type="RefSeq" id="WP_190578243.1">
    <property type="nucleotide sequence ID" value="NZ_CAWPQU010000007.1"/>
</dbReference>
<dbReference type="InterPro" id="IPR050834">
    <property type="entry name" value="Glycosyltransf_2"/>
</dbReference>
<keyword evidence="3" id="KW-1185">Reference proteome</keyword>
<dbReference type="EMBL" id="JACJQY010000015">
    <property type="protein sequence ID" value="MBD2317396.1"/>
    <property type="molecule type" value="Genomic_DNA"/>
</dbReference>
<evidence type="ECO:0000259" key="1">
    <source>
        <dbReference type="Pfam" id="PF00535"/>
    </source>
</evidence>
<evidence type="ECO:0000313" key="2">
    <source>
        <dbReference type="EMBL" id="MBD2317396.1"/>
    </source>
</evidence>
<protein>
    <submittedName>
        <fullName evidence="2">Glycosyltransferase family 2 protein</fullName>
    </submittedName>
</protein>
<dbReference type="Gene3D" id="3.90.550.10">
    <property type="entry name" value="Spore Coat Polysaccharide Biosynthesis Protein SpsA, Chain A"/>
    <property type="match status" value="1"/>
</dbReference>
<organism evidence="2 3">
    <name type="scientific">Phormidium tenue FACHB-1050</name>
    <dbReference type="NCBI Taxonomy" id="2692857"/>
    <lineage>
        <taxon>Bacteria</taxon>
        <taxon>Bacillati</taxon>
        <taxon>Cyanobacteriota</taxon>
        <taxon>Cyanophyceae</taxon>
        <taxon>Oscillatoriophycideae</taxon>
        <taxon>Oscillatoriales</taxon>
        <taxon>Oscillatoriaceae</taxon>
        <taxon>Phormidium</taxon>
    </lineage>
</organism>
<dbReference type="Proteomes" id="UP000618445">
    <property type="component" value="Unassembled WGS sequence"/>
</dbReference>
<dbReference type="CDD" id="cd00761">
    <property type="entry name" value="Glyco_tranf_GTA_type"/>
    <property type="match status" value="1"/>
</dbReference>
<dbReference type="PANTHER" id="PTHR43685">
    <property type="entry name" value="GLYCOSYLTRANSFERASE"/>
    <property type="match status" value="1"/>
</dbReference>
<dbReference type="PANTHER" id="PTHR43685:SF2">
    <property type="entry name" value="GLYCOSYLTRANSFERASE 2-LIKE DOMAIN-CONTAINING PROTEIN"/>
    <property type="match status" value="1"/>
</dbReference>
<accession>A0ABR8C9U2</accession>
<comment type="caution">
    <text evidence="2">The sequence shown here is derived from an EMBL/GenBank/DDBJ whole genome shotgun (WGS) entry which is preliminary data.</text>
</comment>
<evidence type="ECO:0000313" key="3">
    <source>
        <dbReference type="Proteomes" id="UP000618445"/>
    </source>
</evidence>
<dbReference type="SUPFAM" id="SSF53448">
    <property type="entry name" value="Nucleotide-diphospho-sugar transferases"/>
    <property type="match status" value="1"/>
</dbReference>
<reference evidence="2 3" key="1">
    <citation type="journal article" date="2020" name="ISME J.">
        <title>Comparative genomics reveals insights into cyanobacterial evolution and habitat adaptation.</title>
        <authorList>
            <person name="Chen M.Y."/>
            <person name="Teng W.K."/>
            <person name="Zhao L."/>
            <person name="Hu C.X."/>
            <person name="Zhou Y.K."/>
            <person name="Han B.P."/>
            <person name="Song L.R."/>
            <person name="Shu W.S."/>
        </authorList>
    </citation>
    <scope>NUCLEOTIDE SEQUENCE [LARGE SCALE GENOMIC DNA]</scope>
    <source>
        <strain evidence="2 3">FACHB-1050</strain>
    </source>
</reference>
<proteinExistence type="predicted"/>
<dbReference type="InterPro" id="IPR029044">
    <property type="entry name" value="Nucleotide-diphossugar_trans"/>
</dbReference>